<dbReference type="PIRSF" id="PIRSF006060">
    <property type="entry name" value="AA_transporter"/>
    <property type="match status" value="1"/>
</dbReference>
<feature type="transmembrane region" description="Helical" evidence="5">
    <location>
        <begin position="143"/>
        <end position="169"/>
    </location>
</feature>
<dbReference type="GO" id="GO:0016020">
    <property type="term" value="C:membrane"/>
    <property type="evidence" value="ECO:0007669"/>
    <property type="project" value="UniProtKB-SubCell"/>
</dbReference>
<dbReference type="AlphaFoldDB" id="A0A0S2IU03"/>
<dbReference type="InterPro" id="IPR050598">
    <property type="entry name" value="AminoAcid_Transporter"/>
</dbReference>
<feature type="transmembrane region" description="Helical" evidence="5">
    <location>
        <begin position="94"/>
        <end position="123"/>
    </location>
</feature>
<evidence type="ECO:0000256" key="3">
    <source>
        <dbReference type="ARBA" id="ARBA00022989"/>
    </source>
</evidence>
<evidence type="ECO:0000313" key="6">
    <source>
        <dbReference type="EMBL" id="ALO27151.1"/>
    </source>
</evidence>
<dbReference type="InterPro" id="IPR002293">
    <property type="entry name" value="AA/rel_permease1"/>
</dbReference>
<gene>
    <name evidence="6" type="ORF">LBBP_02938</name>
</gene>
<evidence type="ECO:0000313" key="7">
    <source>
        <dbReference type="Proteomes" id="UP000058857"/>
    </source>
</evidence>
<feature type="transmembrane region" description="Helical" evidence="5">
    <location>
        <begin position="306"/>
        <end position="332"/>
    </location>
</feature>
<accession>A0A0S2IU03</accession>
<feature type="transmembrane region" description="Helical" evidence="5">
    <location>
        <begin position="411"/>
        <end position="433"/>
    </location>
</feature>
<reference evidence="6 7" key="1">
    <citation type="journal article" date="2015" name="PLoS Negl. Trop. Dis.">
        <title>Distribution of Plasmids in Distinct Leptospira Pathogenic Species.</title>
        <authorList>
            <person name="Wang Y."/>
            <person name="Zhuang X."/>
            <person name="Zhong Y."/>
            <person name="Zhang C."/>
            <person name="Zhang Y."/>
            <person name="Zeng L."/>
            <person name="Zhu Y."/>
            <person name="He P."/>
            <person name="Dong K."/>
            <person name="Pal U."/>
            <person name="Guo X."/>
            <person name="Qin J."/>
        </authorList>
    </citation>
    <scope>NUCLEOTIDE SEQUENCE [LARGE SCALE GENOMIC DNA]</scope>
    <source>
        <strain evidence="6 7">56604</strain>
    </source>
</reference>
<name>A0A0S2IU03_LEPBO</name>
<feature type="transmembrane region" description="Helical" evidence="5">
    <location>
        <begin position="353"/>
        <end position="371"/>
    </location>
</feature>
<dbReference type="Gene3D" id="1.20.1740.10">
    <property type="entry name" value="Amino acid/polyamine transporter I"/>
    <property type="match status" value="1"/>
</dbReference>
<keyword evidence="3 5" id="KW-1133">Transmembrane helix</keyword>
<dbReference type="FunFam" id="1.20.1740.10:FF:000065">
    <property type="entry name" value="Amino acid permease"/>
    <property type="match status" value="1"/>
</dbReference>
<feature type="transmembrane region" description="Helical" evidence="5">
    <location>
        <begin position="53"/>
        <end position="74"/>
    </location>
</feature>
<dbReference type="Proteomes" id="UP000058857">
    <property type="component" value="Chromosome 1"/>
</dbReference>
<dbReference type="GO" id="GO:0015179">
    <property type="term" value="F:L-amino acid transmembrane transporter activity"/>
    <property type="evidence" value="ECO:0007669"/>
    <property type="project" value="TreeGrafter"/>
</dbReference>
<protein>
    <submittedName>
        <fullName evidence="6">Amino acid permease</fullName>
    </submittedName>
</protein>
<feature type="transmembrane region" description="Helical" evidence="5">
    <location>
        <begin position="21"/>
        <end position="47"/>
    </location>
</feature>
<evidence type="ECO:0000256" key="2">
    <source>
        <dbReference type="ARBA" id="ARBA00022692"/>
    </source>
</evidence>
<dbReference type="PANTHER" id="PTHR11785:SF512">
    <property type="entry name" value="SOBREMESA, ISOFORM B"/>
    <property type="match status" value="1"/>
</dbReference>
<dbReference type="PATRIC" id="fig|280505.15.peg.2867"/>
<proteinExistence type="predicted"/>
<keyword evidence="2 5" id="KW-0812">Transmembrane</keyword>
<feature type="transmembrane region" description="Helical" evidence="5">
    <location>
        <begin position="258"/>
        <end position="278"/>
    </location>
</feature>
<dbReference type="PANTHER" id="PTHR11785">
    <property type="entry name" value="AMINO ACID TRANSPORTER"/>
    <property type="match status" value="1"/>
</dbReference>
<dbReference type="Pfam" id="PF13520">
    <property type="entry name" value="AA_permease_2"/>
    <property type="match status" value="1"/>
</dbReference>
<evidence type="ECO:0000256" key="1">
    <source>
        <dbReference type="ARBA" id="ARBA00004141"/>
    </source>
</evidence>
<dbReference type="EMBL" id="CP012029">
    <property type="protein sequence ID" value="ALO27151.1"/>
    <property type="molecule type" value="Genomic_DNA"/>
</dbReference>
<evidence type="ECO:0000256" key="5">
    <source>
        <dbReference type="SAM" id="Phobius"/>
    </source>
</evidence>
<feature type="transmembrane region" description="Helical" evidence="5">
    <location>
        <begin position="439"/>
        <end position="456"/>
    </location>
</feature>
<feature type="transmembrane region" description="Helical" evidence="5">
    <location>
        <begin position="181"/>
        <end position="203"/>
    </location>
</feature>
<evidence type="ECO:0000256" key="4">
    <source>
        <dbReference type="ARBA" id="ARBA00023136"/>
    </source>
</evidence>
<sequence>MFAKTRLPCCQKTMQLKRSLNLFDSISLMFSSMVGPGIFITTGYILHQVPNPNIVLLAWILGGFLAVAGAMSYAKSASLFPYAGGDYVYLKEAYSPIVAFASGWLSLSINFSASISLSALAFSKSFFSLFNLSWDVYFFEFPFLGLTISIGTAQILAMCAILLFTIINFFGISTASRIQNLFTSVKILGLVSFVILGFIIGNYDTSRFRPFSLLPSSLGGMELLLAGVIPVTYSYLGWNMITYVAEEVKNPDRNIYKAVLYSCALVTILYIFINFLFLSSAPISELSGDKIGITASSFLFGPKATIFITAFICWAFLGSISAYIIGGSRIYFAMARDGFFFSNMAKLHPKHKSPYMSLLFQCGYACLFCFVKEIESLLYLITCSTLLLATITSYTPILFEKKHYKLKFRIPGYPYTTYLYIASNVGIIATLLWNKPTEAFWGIGFTLLSVPMYYYFKATQVSAAKVSIPLGSESSELLTTSLLPENEPVPVVSGNRNPSEFPF</sequence>
<feature type="transmembrane region" description="Helical" evidence="5">
    <location>
        <begin position="377"/>
        <end position="399"/>
    </location>
</feature>
<feature type="transmembrane region" description="Helical" evidence="5">
    <location>
        <begin position="223"/>
        <end position="246"/>
    </location>
</feature>
<keyword evidence="4 5" id="KW-0472">Membrane</keyword>
<comment type="subcellular location">
    <subcellularLocation>
        <location evidence="1">Membrane</location>
        <topology evidence="1">Multi-pass membrane protein</topology>
    </subcellularLocation>
</comment>
<organism evidence="6">
    <name type="scientific">Leptospira borgpetersenii serovar Ballum</name>
    <dbReference type="NCBI Taxonomy" id="280505"/>
    <lineage>
        <taxon>Bacteria</taxon>
        <taxon>Pseudomonadati</taxon>
        <taxon>Spirochaetota</taxon>
        <taxon>Spirochaetia</taxon>
        <taxon>Leptospirales</taxon>
        <taxon>Leptospiraceae</taxon>
        <taxon>Leptospira</taxon>
    </lineage>
</organism>